<organism evidence="1 2">
    <name type="scientific">Pandoraea terrigena</name>
    <dbReference type="NCBI Taxonomy" id="2508292"/>
    <lineage>
        <taxon>Bacteria</taxon>
        <taxon>Pseudomonadati</taxon>
        <taxon>Pseudomonadota</taxon>
        <taxon>Betaproteobacteria</taxon>
        <taxon>Burkholderiales</taxon>
        <taxon>Burkholderiaceae</taxon>
        <taxon>Pandoraea</taxon>
    </lineage>
</organism>
<dbReference type="Proteomes" id="UP000334380">
    <property type="component" value="Unassembled WGS sequence"/>
</dbReference>
<evidence type="ECO:0000313" key="2">
    <source>
        <dbReference type="Proteomes" id="UP000334380"/>
    </source>
</evidence>
<gene>
    <name evidence="1" type="ORF">PTE31013_04115</name>
</gene>
<proteinExistence type="predicted"/>
<accession>A0A5E4XTD2</accession>
<dbReference type="EMBL" id="CABPRU010000012">
    <property type="protein sequence ID" value="VVE39721.1"/>
    <property type="molecule type" value="Genomic_DNA"/>
</dbReference>
<reference evidence="1 2" key="1">
    <citation type="submission" date="2019-08" db="EMBL/GenBank/DDBJ databases">
        <authorList>
            <person name="Peeters C."/>
        </authorList>
    </citation>
    <scope>NUCLEOTIDE SEQUENCE [LARGE SCALE GENOMIC DNA]</scope>
    <source>
        <strain evidence="1 2">LMG 31013</strain>
    </source>
</reference>
<sequence>MSPSTGILPLRRTVGQRSHAHQAVRCMHKRKQRFDPLTASIYRLPSATGHFAPSKRLFEPSAFRSPYLVAEPACRPAIDGRAALTRAVLRHRRSSTVGATACYEARRVIVLVSADPDGRRRHVGGIGKHFGRRITLSDPVRQRGRCVDHQAVPVIVQSMAHIAKHGADRFTLAKQTRRVIDRRCMRGVAAFPVAAVVAGRESHVPARRPERRSALGG</sequence>
<evidence type="ECO:0000313" key="1">
    <source>
        <dbReference type="EMBL" id="VVE39721.1"/>
    </source>
</evidence>
<name>A0A5E4XTD2_9BURK</name>
<protein>
    <submittedName>
        <fullName evidence="1">Uncharacterized protein</fullName>
    </submittedName>
</protein>
<dbReference type="AlphaFoldDB" id="A0A5E4XTD2"/>
<keyword evidence="2" id="KW-1185">Reference proteome</keyword>